<dbReference type="PANTHER" id="PTHR31435">
    <property type="entry name" value="PROTEIN NATD1"/>
    <property type="match status" value="1"/>
</dbReference>
<keyword evidence="2" id="KW-0808">Transferase</keyword>
<name>A0A2S0HX95_9FLAO</name>
<dbReference type="InterPro" id="IPR016181">
    <property type="entry name" value="Acyl_CoA_acyltransferase"/>
</dbReference>
<dbReference type="PANTHER" id="PTHR31435:SF10">
    <property type="entry name" value="BSR4717 PROTEIN"/>
    <property type="match status" value="1"/>
</dbReference>
<reference evidence="2 3" key="1">
    <citation type="submission" date="2018-02" db="EMBL/GenBank/DDBJ databases">
        <title>Genomic analysis of the strain RR4-38 isolated from a seawater recirculating aquaculture system.</title>
        <authorList>
            <person name="Kim Y.-S."/>
            <person name="Jang Y.H."/>
            <person name="Kim K.-H."/>
        </authorList>
    </citation>
    <scope>NUCLEOTIDE SEQUENCE [LARGE SCALE GENOMIC DNA]</scope>
    <source>
        <strain evidence="2 3">RR4-38</strain>
    </source>
</reference>
<dbReference type="AlphaFoldDB" id="A0A2S0HX95"/>
<dbReference type="RefSeq" id="WP_105216542.1">
    <property type="nucleotide sequence ID" value="NZ_CP027062.1"/>
</dbReference>
<proteinExistence type="predicted"/>
<evidence type="ECO:0000313" key="3">
    <source>
        <dbReference type="Proteomes" id="UP000238442"/>
    </source>
</evidence>
<dbReference type="Proteomes" id="UP000238442">
    <property type="component" value="Chromosome"/>
</dbReference>
<dbReference type="Pfam" id="PF14542">
    <property type="entry name" value="Acetyltransf_CG"/>
    <property type="match status" value="1"/>
</dbReference>
<gene>
    <name evidence="2" type="ORF">C5O00_08980</name>
</gene>
<dbReference type="InterPro" id="IPR045057">
    <property type="entry name" value="Gcn5-rel_NAT"/>
</dbReference>
<dbReference type="KEGG" id="aue:C5O00_08980"/>
<accession>A0A2S0HX95</accession>
<dbReference type="InterPro" id="IPR031165">
    <property type="entry name" value="GNAT_YJDJ"/>
</dbReference>
<keyword evidence="3" id="KW-1185">Reference proteome</keyword>
<dbReference type="GO" id="GO:0016740">
    <property type="term" value="F:transferase activity"/>
    <property type="evidence" value="ECO:0007669"/>
    <property type="project" value="UniProtKB-KW"/>
</dbReference>
<organism evidence="2 3">
    <name type="scientific">Pukyongia salina</name>
    <dbReference type="NCBI Taxonomy" id="2094025"/>
    <lineage>
        <taxon>Bacteria</taxon>
        <taxon>Pseudomonadati</taxon>
        <taxon>Bacteroidota</taxon>
        <taxon>Flavobacteriia</taxon>
        <taxon>Flavobacteriales</taxon>
        <taxon>Flavobacteriaceae</taxon>
        <taxon>Pukyongia</taxon>
    </lineage>
</organism>
<dbReference type="Gene3D" id="3.40.630.30">
    <property type="match status" value="1"/>
</dbReference>
<dbReference type="SUPFAM" id="SSF55729">
    <property type="entry name" value="Acyl-CoA N-acyltransferases (Nat)"/>
    <property type="match status" value="1"/>
</dbReference>
<dbReference type="PROSITE" id="PS51729">
    <property type="entry name" value="GNAT_YJDJ"/>
    <property type="match status" value="1"/>
</dbReference>
<dbReference type="OrthoDB" id="1120671at2"/>
<evidence type="ECO:0000313" key="2">
    <source>
        <dbReference type="EMBL" id="AVI51301.1"/>
    </source>
</evidence>
<feature type="domain" description="N-acetyltransferase" evidence="1">
    <location>
        <begin position="6"/>
        <end position="91"/>
    </location>
</feature>
<evidence type="ECO:0000259" key="1">
    <source>
        <dbReference type="PROSITE" id="PS51729"/>
    </source>
</evidence>
<sequence>MKVSVEKNLERRRYETEVNGYTAFIEYIKAKNAIYLTHTEVPVQLEGHGVGTAMVKEVLNRLKEEGDKVAPLCPFVAAFIKKNREWVPMVADGYNVG</sequence>
<protein>
    <submittedName>
        <fullName evidence="2">N-acetyltransferase</fullName>
    </submittedName>
</protein>
<dbReference type="EMBL" id="CP027062">
    <property type="protein sequence ID" value="AVI51301.1"/>
    <property type="molecule type" value="Genomic_DNA"/>
</dbReference>